<dbReference type="OrthoDB" id="2351154at2759"/>
<organism evidence="2 3">
    <name type="scientific">Paraglomus occultum</name>
    <dbReference type="NCBI Taxonomy" id="144539"/>
    <lineage>
        <taxon>Eukaryota</taxon>
        <taxon>Fungi</taxon>
        <taxon>Fungi incertae sedis</taxon>
        <taxon>Mucoromycota</taxon>
        <taxon>Glomeromycotina</taxon>
        <taxon>Glomeromycetes</taxon>
        <taxon>Paraglomerales</taxon>
        <taxon>Paraglomeraceae</taxon>
        <taxon>Paraglomus</taxon>
    </lineage>
</organism>
<dbReference type="AlphaFoldDB" id="A0A9N9F6G4"/>
<feature type="domain" description="F-box" evidence="1">
    <location>
        <begin position="1"/>
        <end position="44"/>
    </location>
</feature>
<dbReference type="InterPro" id="IPR001810">
    <property type="entry name" value="F-box_dom"/>
</dbReference>
<evidence type="ECO:0000259" key="1">
    <source>
        <dbReference type="PROSITE" id="PS50181"/>
    </source>
</evidence>
<accession>A0A9N9F6G4</accession>
<dbReference type="SUPFAM" id="SSF52047">
    <property type="entry name" value="RNI-like"/>
    <property type="match status" value="1"/>
</dbReference>
<protein>
    <submittedName>
        <fullName evidence="2">9963_t:CDS:1</fullName>
    </submittedName>
</protein>
<name>A0A9N9F6G4_9GLOM</name>
<keyword evidence="3" id="KW-1185">Reference proteome</keyword>
<sequence>MAVDVPNEIISKVYDDLTPNDLYTCLYINKQWGQNAARLLWETASLNPKKANTLISLIDKPLECKGLKLPEHNPSPMFPYPYFLTKFNASDLHKTLEEWLQHEEGLQDCILPFDEWFRLRYVLAESLLNLYRKYNATVQEIMLSNNRNILYTNDEYLITAMRENFDPLFIRAQKLYVKVITGTTIKKFYDSMREHCHSLTEIIIEEEWNNNKYDEWKETIAGLIKSQPNLKKFTYTTQPYNEGRYIRKMSKILLKYASSLQSLIFKEIMFQHKKEHKNPLEYFDQFHKLEYIEFNRCMHVKGQLASPFRKGIFPNLQKVEIIQCYDSDAIKEWAEEVNM</sequence>
<proteinExistence type="predicted"/>
<comment type="caution">
    <text evidence="2">The sequence shown here is derived from an EMBL/GenBank/DDBJ whole genome shotgun (WGS) entry which is preliminary data.</text>
</comment>
<evidence type="ECO:0000313" key="3">
    <source>
        <dbReference type="Proteomes" id="UP000789572"/>
    </source>
</evidence>
<reference evidence="2" key="1">
    <citation type="submission" date="2021-06" db="EMBL/GenBank/DDBJ databases">
        <authorList>
            <person name="Kallberg Y."/>
            <person name="Tangrot J."/>
            <person name="Rosling A."/>
        </authorList>
    </citation>
    <scope>NUCLEOTIDE SEQUENCE</scope>
    <source>
        <strain evidence="2">IA702</strain>
    </source>
</reference>
<gene>
    <name evidence="2" type="ORF">POCULU_LOCUS3163</name>
</gene>
<dbReference type="EMBL" id="CAJVPJ010000333">
    <property type="protein sequence ID" value="CAG8512856.1"/>
    <property type="molecule type" value="Genomic_DNA"/>
</dbReference>
<dbReference type="Proteomes" id="UP000789572">
    <property type="component" value="Unassembled WGS sequence"/>
</dbReference>
<dbReference type="PROSITE" id="PS50181">
    <property type="entry name" value="FBOX"/>
    <property type="match status" value="1"/>
</dbReference>
<evidence type="ECO:0000313" key="2">
    <source>
        <dbReference type="EMBL" id="CAG8512856.1"/>
    </source>
</evidence>